<dbReference type="PANTHER" id="PTHR21646">
    <property type="entry name" value="UBIQUITIN CARBOXYL-TERMINAL HYDROLASE"/>
    <property type="match status" value="1"/>
</dbReference>
<dbReference type="SUPFAM" id="SSF54001">
    <property type="entry name" value="Cysteine proteinases"/>
    <property type="match status" value="1"/>
</dbReference>
<evidence type="ECO:0000313" key="11">
    <source>
        <dbReference type="EMBL" id="KAK7025026.1"/>
    </source>
</evidence>
<feature type="compositionally biased region" description="Polar residues" evidence="8">
    <location>
        <begin position="1198"/>
        <end position="1213"/>
    </location>
</feature>
<feature type="compositionally biased region" description="Polar residues" evidence="8">
    <location>
        <begin position="342"/>
        <end position="372"/>
    </location>
</feature>
<accession>A0AAW0BFI2</accession>
<dbReference type="PROSITE" id="PS00973">
    <property type="entry name" value="USP_2"/>
    <property type="match status" value="1"/>
</dbReference>
<protein>
    <recommendedName>
        <fullName evidence="3">ubiquitinyl hydrolase 1</fullName>
        <ecNumber evidence="3">3.4.19.12</ecNumber>
    </recommendedName>
</protein>
<feature type="compositionally biased region" description="Pro residues" evidence="8">
    <location>
        <begin position="1"/>
        <end position="13"/>
    </location>
</feature>
<feature type="compositionally biased region" description="Polar residues" evidence="8">
    <location>
        <begin position="1162"/>
        <end position="1185"/>
    </location>
</feature>
<feature type="domain" description="USP" evidence="9">
    <location>
        <begin position="378"/>
        <end position="1079"/>
    </location>
</feature>
<dbReference type="Pfam" id="PF06337">
    <property type="entry name" value="DUSP"/>
    <property type="match status" value="1"/>
</dbReference>
<evidence type="ECO:0000256" key="5">
    <source>
        <dbReference type="ARBA" id="ARBA00022786"/>
    </source>
</evidence>
<evidence type="ECO:0000313" key="12">
    <source>
        <dbReference type="Proteomes" id="UP001362999"/>
    </source>
</evidence>
<evidence type="ECO:0000256" key="6">
    <source>
        <dbReference type="ARBA" id="ARBA00022801"/>
    </source>
</evidence>
<dbReference type="InterPro" id="IPR018200">
    <property type="entry name" value="USP_CS"/>
</dbReference>
<evidence type="ECO:0000259" key="9">
    <source>
        <dbReference type="PROSITE" id="PS50235"/>
    </source>
</evidence>
<keyword evidence="6" id="KW-0378">Hydrolase</keyword>
<dbReference type="SMART" id="SM00695">
    <property type="entry name" value="DUSP"/>
    <property type="match status" value="1"/>
</dbReference>
<organism evidence="11 12">
    <name type="scientific">Favolaschia claudopus</name>
    <dbReference type="NCBI Taxonomy" id="2862362"/>
    <lineage>
        <taxon>Eukaryota</taxon>
        <taxon>Fungi</taxon>
        <taxon>Dikarya</taxon>
        <taxon>Basidiomycota</taxon>
        <taxon>Agaricomycotina</taxon>
        <taxon>Agaricomycetes</taxon>
        <taxon>Agaricomycetidae</taxon>
        <taxon>Agaricales</taxon>
        <taxon>Marasmiineae</taxon>
        <taxon>Mycenaceae</taxon>
        <taxon>Favolaschia</taxon>
    </lineage>
</organism>
<comment type="similarity">
    <text evidence="2">Belongs to the peptidase C19 family.</text>
</comment>
<keyword evidence="5" id="KW-0833">Ubl conjugation pathway</keyword>
<evidence type="ECO:0000256" key="8">
    <source>
        <dbReference type="SAM" id="MobiDB-lite"/>
    </source>
</evidence>
<feature type="domain" description="DUSP" evidence="10">
    <location>
        <begin position="74"/>
        <end position="179"/>
    </location>
</feature>
<dbReference type="Proteomes" id="UP001362999">
    <property type="component" value="Unassembled WGS sequence"/>
</dbReference>
<evidence type="ECO:0000259" key="10">
    <source>
        <dbReference type="PROSITE" id="PS51283"/>
    </source>
</evidence>
<feature type="region of interest" description="Disordered" evidence="8">
    <location>
        <begin position="332"/>
        <end position="377"/>
    </location>
</feature>
<dbReference type="GO" id="GO:0006508">
    <property type="term" value="P:proteolysis"/>
    <property type="evidence" value="ECO:0007669"/>
    <property type="project" value="UniProtKB-KW"/>
</dbReference>
<dbReference type="PANTHER" id="PTHR21646:SF24">
    <property type="entry name" value="UBIQUITIN CARBOXYL-TERMINAL HYDROLASE"/>
    <property type="match status" value="1"/>
</dbReference>
<dbReference type="Pfam" id="PF00443">
    <property type="entry name" value="UCH"/>
    <property type="match status" value="1"/>
</dbReference>
<dbReference type="PROSITE" id="PS00972">
    <property type="entry name" value="USP_1"/>
    <property type="match status" value="1"/>
</dbReference>
<dbReference type="InterPro" id="IPR006615">
    <property type="entry name" value="Pept_C19_DUSP"/>
</dbReference>
<dbReference type="GO" id="GO:0004843">
    <property type="term" value="F:cysteine-type deubiquitinase activity"/>
    <property type="evidence" value="ECO:0007669"/>
    <property type="project" value="UniProtKB-EC"/>
</dbReference>
<evidence type="ECO:0000256" key="3">
    <source>
        <dbReference type="ARBA" id="ARBA00012759"/>
    </source>
</evidence>
<feature type="region of interest" description="Disordered" evidence="8">
    <location>
        <begin position="1128"/>
        <end position="1247"/>
    </location>
</feature>
<reference evidence="11 12" key="1">
    <citation type="journal article" date="2024" name="J Genomics">
        <title>Draft genome sequencing and assembly of Favolaschia claudopus CIRM-BRFM 2984 isolated from oak limbs.</title>
        <authorList>
            <person name="Navarro D."/>
            <person name="Drula E."/>
            <person name="Chaduli D."/>
            <person name="Cazenave R."/>
            <person name="Ahrendt S."/>
            <person name="Wang J."/>
            <person name="Lipzen A."/>
            <person name="Daum C."/>
            <person name="Barry K."/>
            <person name="Grigoriev I.V."/>
            <person name="Favel A."/>
            <person name="Rosso M.N."/>
            <person name="Martin F."/>
        </authorList>
    </citation>
    <scope>NUCLEOTIDE SEQUENCE [LARGE SCALE GENOMIC DNA]</scope>
    <source>
        <strain evidence="11 12">CIRM-BRFM 2984</strain>
    </source>
</reference>
<evidence type="ECO:0000256" key="2">
    <source>
        <dbReference type="ARBA" id="ARBA00009085"/>
    </source>
</evidence>
<dbReference type="GO" id="GO:0016579">
    <property type="term" value="P:protein deubiquitination"/>
    <property type="evidence" value="ECO:0007669"/>
    <property type="project" value="InterPro"/>
</dbReference>
<dbReference type="Gene3D" id="3.30.2230.10">
    <property type="entry name" value="DUSP-like"/>
    <property type="match status" value="1"/>
</dbReference>
<dbReference type="Gene3D" id="3.90.70.10">
    <property type="entry name" value="Cysteine proteinases"/>
    <property type="match status" value="2"/>
</dbReference>
<feature type="compositionally biased region" description="Polar residues" evidence="8">
    <location>
        <begin position="1220"/>
        <end position="1247"/>
    </location>
</feature>
<dbReference type="EC" id="3.4.19.12" evidence="3"/>
<dbReference type="AlphaFoldDB" id="A0AAW0BFI2"/>
<dbReference type="InterPro" id="IPR038765">
    <property type="entry name" value="Papain-like_cys_pep_sf"/>
</dbReference>
<dbReference type="PROSITE" id="PS51283">
    <property type="entry name" value="DUSP"/>
    <property type="match status" value="1"/>
</dbReference>
<dbReference type="SUPFAM" id="SSF143791">
    <property type="entry name" value="DUSP-like"/>
    <property type="match status" value="1"/>
</dbReference>
<evidence type="ECO:0000256" key="1">
    <source>
        <dbReference type="ARBA" id="ARBA00000707"/>
    </source>
</evidence>
<evidence type="ECO:0000256" key="7">
    <source>
        <dbReference type="ARBA" id="ARBA00022807"/>
    </source>
</evidence>
<dbReference type="CDD" id="cd02674">
    <property type="entry name" value="Peptidase_C19R"/>
    <property type="match status" value="1"/>
</dbReference>
<dbReference type="InterPro" id="IPR028889">
    <property type="entry name" value="USP"/>
</dbReference>
<dbReference type="InterPro" id="IPR001394">
    <property type="entry name" value="Peptidase_C19_UCH"/>
</dbReference>
<dbReference type="PROSITE" id="PS50235">
    <property type="entry name" value="USP_3"/>
    <property type="match status" value="1"/>
</dbReference>
<comment type="caution">
    <text evidence="11">The sequence shown here is derived from an EMBL/GenBank/DDBJ whole genome shotgun (WGS) entry which is preliminary data.</text>
</comment>
<keyword evidence="4" id="KW-0645">Protease</keyword>
<keyword evidence="12" id="KW-1185">Reference proteome</keyword>
<sequence length="1247" mass="139187">MMSSPPSPPPSPPSRKRQRSNSTLSDTSVKRSLSDGPSQDSEPLSTLSLSDSTDTYMAELETDTIRLAPQGSFLPPAERYARVEGLKQERLNQGDTWYLVDRTWWKRWKKACTGIVDKEGPVSEDQLGPVDNAPLVDASGNLRAPLSDMVDYELVPQAGWDDLVSWYGEPKHPLPRQVILRGEQKEPSVELYPLRLIVMRMVQMIISTAPSQPPQSLSISCSATVSDLNKALASSVRRPGAPEKTPYRVWKVNAPPPAGFESVDFLYENFSTYECENIDGTSKTLEETGFMQGDAFVVEFRMGKWIADPPPTARPPPLEAAPSITETPMFPSGGGFFDRLNGGNQQTSSTRPFGSSLSRSPVINPTPSTSKTLEPGTLGLGNMGNTCFMNSALQCLAHQPELVDYFLSGVFSKELNPDNPLGMHGAIAEAFGALLQRIWAATAPSTSYAPRDFKTQLQRFAPQFSGYQQHDSQELVAFLLDGLHEDLNRVLQKPYVEKPDWEGGGDRELVDLARRSWEGYMKRNDSVIVDLFQGQYQSTLVCPECEKVSITFDPFMYLTLPLPVQKKWKHTIFYVPWDTDKPHVKIPVEIGRDASFKDLRHLLGRWMGVPPDNLLTLETFSQKFYKNLDDTLLCGEMSPNDHIVCYELPCHAQQSRTYKAQPGDPLILPLYLTDFRPTPATPQRTTYGTYGGYHSNPTYFGHPMIVVLSPEQVADKDAIYDQVVKRLERWVNHPRELFRWEVPGAIQINGVPPVVDSLVEIKANGDVVEHIEAPEGDITDEKGLIVEDEDVAMEGVVNGDGDREPVCVGSKPDLFMLKVLPKMKEYGTANSYLTVNKSETLEARAETAVDGLLLEDGDLLVCEFEENMRHFYFGDGIHRLGEDTRGESWGQMVHPEYEEAQRAAESKKNQGISLQDCLDEFTKQEQLGEDDLWYCPRCKKHQQATKKFDLWKAPDVLVVHLKRFSNSRTLRDKIDAFVDFPVAGLDLGEMVGERAAARRLAEQGESLDGLELGNMDEPLIYDLFGVDEHMGGLGGGHYRAYALNHRNDKWYHFDDSYVTPAKADDAVNANAYLLFYRRRSTEPLGGKTRAKIDAAQLERQQEPEEITLEESSISIIDARDDDLGLPQLTSFERSAGGSSPSSMHEEPPDLEDPIDIQLDPLMQSNQRFDFPDPSSNKASPASSTEADGDGEAWGTPYSLGSPSQWSPQRSPNTLDRLHSPSENSSASDTNPFTDGHIENTSMHLKVD</sequence>
<proteinExistence type="inferred from homology"/>
<dbReference type="EMBL" id="JAWWNJ010000034">
    <property type="protein sequence ID" value="KAK7025026.1"/>
    <property type="molecule type" value="Genomic_DNA"/>
</dbReference>
<feature type="region of interest" description="Disordered" evidence="8">
    <location>
        <begin position="1"/>
        <end position="51"/>
    </location>
</feature>
<evidence type="ECO:0000256" key="4">
    <source>
        <dbReference type="ARBA" id="ARBA00022670"/>
    </source>
</evidence>
<feature type="compositionally biased region" description="Low complexity" evidence="8">
    <location>
        <begin position="40"/>
        <end position="51"/>
    </location>
</feature>
<dbReference type="InterPro" id="IPR050185">
    <property type="entry name" value="Ub_carboxyl-term_hydrolase"/>
</dbReference>
<dbReference type="InterPro" id="IPR035927">
    <property type="entry name" value="DUSP-like_sf"/>
</dbReference>
<comment type="catalytic activity">
    <reaction evidence="1">
        <text>Thiol-dependent hydrolysis of ester, thioester, amide, peptide and isopeptide bonds formed by the C-terminal Gly of ubiquitin (a 76-residue protein attached to proteins as an intracellular targeting signal).</text>
        <dbReference type="EC" id="3.4.19.12"/>
    </reaction>
</comment>
<name>A0AAW0BFI2_9AGAR</name>
<feature type="compositionally biased region" description="Polar residues" evidence="8">
    <location>
        <begin position="1128"/>
        <end position="1142"/>
    </location>
</feature>
<keyword evidence="7" id="KW-0788">Thiol protease</keyword>
<gene>
    <name evidence="11" type="ORF">R3P38DRAFT_2952412</name>
</gene>